<dbReference type="AlphaFoldDB" id="A0A3M0J5N2"/>
<keyword evidence="4 9" id="KW-0812">Transmembrane</keyword>
<dbReference type="PANTHER" id="PTHR48164:SF1">
    <property type="entry name" value="DOLICHYL-DIPHOSPHOOLIGOSACCHARIDE--PROTEIN GLYCOSYLTRANSFERASE SUBUNIT 4"/>
    <property type="match status" value="1"/>
</dbReference>
<protein>
    <recommendedName>
        <fullName evidence="3">Dolichyl-diphosphooligosaccharide--protein glycosyltransferase subunit 4</fullName>
    </recommendedName>
</protein>
<dbReference type="Pfam" id="PF10215">
    <property type="entry name" value="Ost4"/>
    <property type="match status" value="1"/>
</dbReference>
<dbReference type="PANTHER" id="PTHR48164">
    <property type="entry name" value="DOLICHYL-DIPHOSPHOOLIGOSACCHARIDE--PROTEIN GLYCOSYLTRANSFERASE SUBUNIT 4"/>
    <property type="match status" value="1"/>
</dbReference>
<dbReference type="STRING" id="333673.A0A3M0J5N2"/>
<proteinExistence type="inferred from homology"/>
<evidence type="ECO:0000256" key="2">
    <source>
        <dbReference type="ARBA" id="ARBA00007685"/>
    </source>
</evidence>
<dbReference type="SUPFAM" id="SSF103464">
    <property type="entry name" value="Oligosaccharyltransferase subunit ost4p"/>
    <property type="match status" value="1"/>
</dbReference>
<dbReference type="OrthoDB" id="2124077at2759"/>
<dbReference type="GO" id="GO:0018279">
    <property type="term" value="P:protein N-linked glycosylation via asparagine"/>
    <property type="evidence" value="ECO:0007669"/>
    <property type="project" value="TreeGrafter"/>
</dbReference>
<feature type="transmembrane region" description="Helical" evidence="9">
    <location>
        <begin position="7"/>
        <end position="28"/>
    </location>
</feature>
<organism evidence="10 11">
    <name type="scientific">Hirundo rustica rustica</name>
    <dbReference type="NCBI Taxonomy" id="333673"/>
    <lineage>
        <taxon>Eukaryota</taxon>
        <taxon>Metazoa</taxon>
        <taxon>Chordata</taxon>
        <taxon>Craniata</taxon>
        <taxon>Vertebrata</taxon>
        <taxon>Euteleostomi</taxon>
        <taxon>Archelosauria</taxon>
        <taxon>Archosauria</taxon>
        <taxon>Dinosauria</taxon>
        <taxon>Saurischia</taxon>
        <taxon>Theropoda</taxon>
        <taxon>Coelurosauria</taxon>
        <taxon>Aves</taxon>
        <taxon>Neognathae</taxon>
        <taxon>Neoaves</taxon>
        <taxon>Telluraves</taxon>
        <taxon>Australaves</taxon>
        <taxon>Passeriformes</taxon>
        <taxon>Sylvioidea</taxon>
        <taxon>Hirundinidae</taxon>
        <taxon>Hirundo</taxon>
    </lineage>
</organism>
<keyword evidence="11" id="KW-1185">Reference proteome</keyword>
<accession>A0A3M0J5N2</accession>
<comment type="similarity">
    <text evidence="2">Belongs to the OST4 family.</text>
</comment>
<keyword evidence="8 9" id="KW-0472">Membrane</keyword>
<evidence type="ECO:0000256" key="4">
    <source>
        <dbReference type="ARBA" id="ARBA00022692"/>
    </source>
</evidence>
<dbReference type="InterPro" id="IPR051307">
    <property type="entry name" value="OST4"/>
</dbReference>
<evidence type="ECO:0000313" key="10">
    <source>
        <dbReference type="EMBL" id="RMB94059.1"/>
    </source>
</evidence>
<evidence type="ECO:0000256" key="8">
    <source>
        <dbReference type="ARBA" id="ARBA00023136"/>
    </source>
</evidence>
<reference evidence="10 11" key="1">
    <citation type="submission" date="2018-07" db="EMBL/GenBank/DDBJ databases">
        <title>A high quality draft genome assembly of the barn swallow (H. rustica rustica).</title>
        <authorList>
            <person name="Formenti G."/>
            <person name="Chiara M."/>
            <person name="Poveda L."/>
            <person name="Francoijs K.-J."/>
            <person name="Bonisoli-Alquati A."/>
            <person name="Canova L."/>
            <person name="Gianfranceschi L."/>
            <person name="Horner D.S."/>
            <person name="Saino N."/>
        </authorList>
    </citation>
    <scope>NUCLEOTIDE SEQUENCE [LARGE SCALE GENOMIC DNA]</scope>
    <source>
        <strain evidence="10">Chelidonia</strain>
        <tissue evidence="10">Blood</tissue>
    </source>
</reference>
<comment type="subcellular location">
    <subcellularLocation>
        <location evidence="1">Endoplasmic reticulum membrane</location>
        <topology evidence="1">Single-pass type III membrane protein</topology>
    </subcellularLocation>
</comment>
<evidence type="ECO:0000313" key="11">
    <source>
        <dbReference type="Proteomes" id="UP000269221"/>
    </source>
</evidence>
<evidence type="ECO:0000256" key="9">
    <source>
        <dbReference type="SAM" id="Phobius"/>
    </source>
</evidence>
<dbReference type="Proteomes" id="UP000269221">
    <property type="component" value="Unassembled WGS sequence"/>
</dbReference>
<evidence type="ECO:0000256" key="3">
    <source>
        <dbReference type="ARBA" id="ARBA00017662"/>
    </source>
</evidence>
<dbReference type="InterPro" id="IPR018943">
    <property type="entry name" value="Oligosaccaryltransferase"/>
</dbReference>
<dbReference type="InterPro" id="IPR036330">
    <property type="entry name" value="Ost4p_sf"/>
</dbReference>
<evidence type="ECO:0000256" key="1">
    <source>
        <dbReference type="ARBA" id="ARBA00004643"/>
    </source>
</evidence>
<evidence type="ECO:0000256" key="7">
    <source>
        <dbReference type="ARBA" id="ARBA00022989"/>
    </source>
</evidence>
<evidence type="ECO:0000256" key="5">
    <source>
        <dbReference type="ARBA" id="ARBA00022824"/>
    </source>
</evidence>
<evidence type="ECO:0000256" key="6">
    <source>
        <dbReference type="ARBA" id="ARBA00022968"/>
    </source>
</evidence>
<dbReference type="GO" id="GO:0008250">
    <property type="term" value="C:oligosaccharyltransferase complex"/>
    <property type="evidence" value="ECO:0007669"/>
    <property type="project" value="TreeGrafter"/>
</dbReference>
<keyword evidence="6" id="KW-0735">Signal-anchor</keyword>
<dbReference type="EMBL" id="QRBI01000199">
    <property type="protein sequence ID" value="RMB94059.1"/>
    <property type="molecule type" value="Genomic_DNA"/>
</dbReference>
<comment type="caution">
    <text evidence="10">The sequence shown here is derived from an EMBL/GenBank/DDBJ whole genome shotgun (WGS) entry which is preliminary data.</text>
</comment>
<name>A0A3M0J5N2_HIRRU</name>
<gene>
    <name evidence="10" type="ORF">DUI87_29512</name>
</gene>
<keyword evidence="5" id="KW-0256">Endoplasmic reticulum</keyword>
<keyword evidence="7 9" id="KW-1133">Transmembrane helix</keyword>
<sequence length="103" mass="10842">MITDVQLAIFANMLGVSLFLLVVLYHYVAVNNPKKQEAGALPPLGGLWEAAAGGLGLPKVKLGEARIRGESCWLPQLPLVPLLKLLARASALSEAEVGSPLEG</sequence>